<dbReference type="EMBL" id="LAZR01006567">
    <property type="protein sequence ID" value="KKM91220.1"/>
    <property type="molecule type" value="Genomic_DNA"/>
</dbReference>
<gene>
    <name evidence="1" type="ORF">LCGC14_1230840</name>
</gene>
<name>A0A0F9NQT6_9ZZZZ</name>
<evidence type="ECO:0000313" key="1">
    <source>
        <dbReference type="EMBL" id="KKM91220.1"/>
    </source>
</evidence>
<sequence length="82" mass="9615">MMFKVRILPYGELPDEVKSQLCGYVHGEFILIYHKDKLIFWKSDDIEPEDVGFCRDLSWVPEIIDEAYKLGLEDGNSLDYID</sequence>
<accession>A0A0F9NQT6</accession>
<dbReference type="AlphaFoldDB" id="A0A0F9NQT6"/>
<reference evidence="1" key="1">
    <citation type="journal article" date="2015" name="Nature">
        <title>Complex archaea that bridge the gap between prokaryotes and eukaryotes.</title>
        <authorList>
            <person name="Spang A."/>
            <person name="Saw J.H."/>
            <person name="Jorgensen S.L."/>
            <person name="Zaremba-Niedzwiedzka K."/>
            <person name="Martijn J."/>
            <person name="Lind A.E."/>
            <person name="van Eijk R."/>
            <person name="Schleper C."/>
            <person name="Guy L."/>
            <person name="Ettema T.J."/>
        </authorList>
    </citation>
    <scope>NUCLEOTIDE SEQUENCE</scope>
</reference>
<organism evidence="1">
    <name type="scientific">marine sediment metagenome</name>
    <dbReference type="NCBI Taxonomy" id="412755"/>
    <lineage>
        <taxon>unclassified sequences</taxon>
        <taxon>metagenomes</taxon>
        <taxon>ecological metagenomes</taxon>
    </lineage>
</organism>
<comment type="caution">
    <text evidence="1">The sequence shown here is derived from an EMBL/GenBank/DDBJ whole genome shotgun (WGS) entry which is preliminary data.</text>
</comment>
<protein>
    <submittedName>
        <fullName evidence="1">Uncharacterized protein</fullName>
    </submittedName>
</protein>
<proteinExistence type="predicted"/>